<comment type="caution">
    <text evidence="1">The sequence shown here is derived from an EMBL/GenBank/DDBJ whole genome shotgun (WGS) entry which is preliminary data.</text>
</comment>
<dbReference type="RefSeq" id="WP_317126111.1">
    <property type="nucleotide sequence ID" value="NZ_QNUF01000023.1"/>
</dbReference>
<name>A0ABX9IH61_9FLAO</name>
<dbReference type="InterPro" id="IPR006530">
    <property type="entry name" value="YD"/>
</dbReference>
<gene>
    <name evidence="1" type="ORF">DRF57_17515</name>
</gene>
<sequence length="931" mass="100915">ATAFTGKQTETIVSGLTTTVKETNPADYGRTTSQTMDALGNVISSTDKGGTVKFSYNAAGQQVQAEYEDNMVVTNYDEWGNKIEVADPSTGTYLYEYKGYMGALSKIISPKGEKRYTYNSLGQLISQVEKSTTGNDTDKNINFAYNNKGRLISKKGTSNGKVYTYTIKYDPQGRVISSSQKSPEATFVHKNVVYDSKGKVISYEKELLSSGTVTKASIENLYNPWNGELAQVKDQISGKVLWELKETNARAQVLKAMLGTSEVRNIYNDATGMIREINHVNYVGDPLVNIQYSFNAIKNELSSRKVLGNFNSKETFDYDDNNRLINWTNPVTGIKPTSNRNIYDIKGRILKNDQIGKIKFDNPDNVYQPTGMSLNTDGIQNYNNDLIQSITYNENNDPVFIDGEKGDAAFQYGLTAMRQRVTYGGNFSSGSDGKFTKLYSEEGSFEVVKDNTTGKEKHIIYIGGSPYDSDIVYLKSFEATNGGYLLLHKDYLGSILAISSLSGKPLERRHYDAWGNLTHLQLAGGPVITDKNILNTTPLWVDRGYTSHEYFPEIGIVHMNGRLYDPLLRRFLNADENIQAPFNTQNYNRYGYVMNNPMMYNDPDGEFAWMIAGAIMGAYFTGVKANGSWNPAKWDWGATWGKIAMGGAIGAFTGGVGFAVSTSAAAAAATVGIQGGLLGGAIAGASGGVVAGAISGFATAVMFGEDVIEGTLMGGLWGGAIGGGLGAVSGAGGQAIKNWQAAKVGDPQLTILKGAPIQPGRTQWTLNNTPKTTTIGGTPVKSILIIGDVEGGILESAGNKFVNERPVPILKEGPAITYKGEYTRTTGGRLGNEATRAQLSEISSGLKSRGYRIIGGGGKAPEEYLKPLNVGRKGGSYPDITAKHPKYPTLRINTVDVLKDGVTPTARELRNAIRIRAQIQPGEHLLLIPKK</sequence>
<dbReference type="PANTHER" id="PTHR32305">
    <property type="match status" value="1"/>
</dbReference>
<feature type="non-terminal residue" evidence="1">
    <location>
        <position position="1"/>
    </location>
</feature>
<organism evidence="1 2">
    <name type="scientific">Chryseobacterium rhizosphaerae</name>
    <dbReference type="NCBI Taxonomy" id="395937"/>
    <lineage>
        <taxon>Bacteria</taxon>
        <taxon>Pseudomonadati</taxon>
        <taxon>Bacteroidota</taxon>
        <taxon>Flavobacteriia</taxon>
        <taxon>Flavobacteriales</taxon>
        <taxon>Weeksellaceae</taxon>
        <taxon>Chryseobacterium group</taxon>
        <taxon>Chryseobacterium</taxon>
    </lineage>
</organism>
<dbReference type="PANTHER" id="PTHR32305:SF17">
    <property type="entry name" value="TRNA NUCLEASE WAPA"/>
    <property type="match status" value="1"/>
</dbReference>
<evidence type="ECO:0000313" key="1">
    <source>
        <dbReference type="EMBL" id="REC73502.1"/>
    </source>
</evidence>
<dbReference type="NCBIfam" id="TIGR03696">
    <property type="entry name" value="Rhs_assc_core"/>
    <property type="match status" value="1"/>
</dbReference>
<protein>
    <recommendedName>
        <fullName evidence="3">RHS repeat-associated core domain-containing protein</fullName>
    </recommendedName>
</protein>
<evidence type="ECO:0000313" key="2">
    <source>
        <dbReference type="Proteomes" id="UP000256491"/>
    </source>
</evidence>
<proteinExistence type="predicted"/>
<dbReference type="Proteomes" id="UP000256491">
    <property type="component" value="Unassembled WGS sequence"/>
</dbReference>
<keyword evidence="2" id="KW-1185">Reference proteome</keyword>
<evidence type="ECO:0008006" key="3">
    <source>
        <dbReference type="Google" id="ProtNLM"/>
    </source>
</evidence>
<dbReference type="InterPro" id="IPR050708">
    <property type="entry name" value="T6SS_VgrG/RHS"/>
</dbReference>
<accession>A0ABX9IH61</accession>
<dbReference type="Gene3D" id="2.180.10.10">
    <property type="entry name" value="RHS repeat-associated core"/>
    <property type="match status" value="1"/>
</dbReference>
<dbReference type="EMBL" id="QNUF01000023">
    <property type="protein sequence ID" value="REC73502.1"/>
    <property type="molecule type" value="Genomic_DNA"/>
</dbReference>
<dbReference type="NCBIfam" id="TIGR01643">
    <property type="entry name" value="YD_repeat_2x"/>
    <property type="match status" value="1"/>
</dbReference>
<dbReference type="InterPro" id="IPR022385">
    <property type="entry name" value="Rhs_assc_core"/>
</dbReference>
<reference evidence="1 2" key="1">
    <citation type="journal article" date="2010" name="Syst. Appl. Microbiol.">
        <title>Four new species of Chryseobacterium from the rhizosphere of coastal sand dune plants, Chryseobacterium elymi sp. nov., Chryseobacterium hagamense sp. nov., Chryseobacterium lathyri sp. nov. and Chryseobacterium rhizosphaerae sp. nov.</title>
        <authorList>
            <person name="Cho S.H."/>
            <person name="Lee K.S."/>
            <person name="Shin D.S."/>
            <person name="Han J.H."/>
            <person name="Park K.S."/>
            <person name="Lee C.H."/>
            <person name="Park K.H."/>
            <person name="Kim S.B."/>
        </authorList>
    </citation>
    <scope>NUCLEOTIDE SEQUENCE [LARGE SCALE GENOMIC DNA]</scope>
    <source>
        <strain evidence="1 2">KCTC 22548</strain>
    </source>
</reference>